<dbReference type="Gene3D" id="3.20.70.20">
    <property type="match status" value="1"/>
</dbReference>
<dbReference type="PANTHER" id="PTHR21075:SF0">
    <property type="entry name" value="ANAEROBIC RIBONUCLEOSIDE-TRIPHOSPHATE REDUCTASE"/>
    <property type="match status" value="1"/>
</dbReference>
<dbReference type="AlphaFoldDB" id="X1DIY9"/>
<keyword evidence="1" id="KW-0547">Nucleotide-binding</keyword>
<dbReference type="EMBL" id="BART01019800">
    <property type="protein sequence ID" value="GAG96381.1"/>
    <property type="molecule type" value="Genomic_DNA"/>
</dbReference>
<evidence type="ECO:0000256" key="2">
    <source>
        <dbReference type="ARBA" id="ARBA00022840"/>
    </source>
</evidence>
<dbReference type="InterPro" id="IPR012833">
    <property type="entry name" value="NrdD"/>
</dbReference>
<dbReference type="GO" id="GO:0009265">
    <property type="term" value="P:2'-deoxyribonucleotide biosynthetic process"/>
    <property type="evidence" value="ECO:0007669"/>
    <property type="project" value="TreeGrafter"/>
</dbReference>
<dbReference type="SUPFAM" id="SSF51998">
    <property type="entry name" value="PFL-like glycyl radical enzymes"/>
    <property type="match status" value="1"/>
</dbReference>
<name>X1DIY9_9ZZZZ</name>
<evidence type="ECO:0000256" key="1">
    <source>
        <dbReference type="ARBA" id="ARBA00022741"/>
    </source>
</evidence>
<dbReference type="GO" id="GO:0006260">
    <property type="term" value="P:DNA replication"/>
    <property type="evidence" value="ECO:0007669"/>
    <property type="project" value="InterPro"/>
</dbReference>
<dbReference type="Pfam" id="PF03477">
    <property type="entry name" value="ATP-cone"/>
    <property type="match status" value="1"/>
</dbReference>
<reference evidence="4" key="1">
    <citation type="journal article" date="2014" name="Front. Microbiol.">
        <title>High frequency of phylogenetically diverse reductive dehalogenase-homologous genes in deep subseafloor sedimentary metagenomes.</title>
        <authorList>
            <person name="Kawai M."/>
            <person name="Futagami T."/>
            <person name="Toyoda A."/>
            <person name="Takaki Y."/>
            <person name="Nishi S."/>
            <person name="Hori S."/>
            <person name="Arai W."/>
            <person name="Tsubouchi T."/>
            <person name="Morono Y."/>
            <person name="Uchiyama I."/>
            <person name="Ito T."/>
            <person name="Fujiyama A."/>
            <person name="Inagaki F."/>
            <person name="Takami H."/>
        </authorList>
    </citation>
    <scope>NUCLEOTIDE SEQUENCE</scope>
    <source>
        <strain evidence="4">Expedition CK06-06</strain>
    </source>
</reference>
<dbReference type="GO" id="GO:0008998">
    <property type="term" value="F:ribonucleoside-triphosphate reductase (thioredoxin) activity"/>
    <property type="evidence" value="ECO:0007669"/>
    <property type="project" value="InterPro"/>
</dbReference>
<dbReference type="GO" id="GO:0004748">
    <property type="term" value="F:ribonucleoside-diphosphate reductase activity, thioredoxin disulfide as acceptor"/>
    <property type="evidence" value="ECO:0007669"/>
    <property type="project" value="TreeGrafter"/>
</dbReference>
<feature type="domain" description="ATP-cone" evidence="3">
    <location>
        <begin position="7"/>
        <end position="76"/>
    </location>
</feature>
<evidence type="ECO:0000259" key="3">
    <source>
        <dbReference type="Pfam" id="PF03477"/>
    </source>
</evidence>
<organism evidence="4">
    <name type="scientific">marine sediment metagenome</name>
    <dbReference type="NCBI Taxonomy" id="412755"/>
    <lineage>
        <taxon>unclassified sequences</taxon>
        <taxon>metagenomes</taxon>
        <taxon>ecological metagenomes</taxon>
    </lineage>
</organism>
<proteinExistence type="predicted"/>
<dbReference type="Pfam" id="PF13597">
    <property type="entry name" value="NRDD"/>
    <property type="match status" value="1"/>
</dbReference>
<dbReference type="InterPro" id="IPR005144">
    <property type="entry name" value="ATP-cone_dom"/>
</dbReference>
<dbReference type="GO" id="GO:0005524">
    <property type="term" value="F:ATP binding"/>
    <property type="evidence" value="ECO:0007669"/>
    <property type="project" value="UniProtKB-KW"/>
</dbReference>
<sequence>IKNLLPKVFQSKGDVVNFDPIKIEESIIKETNMDIEEAKKVTEKVVRRIISSNIKFLSGPHIRELVCSVLSEQGFENERKLYTRIGMPLMDYERLLYKGTKENANQFSNPESIHNWSADSLAEEYALLRLLTTEQSHAHLSGDIHVHMLRYFDLRPFCQEWDLRLILKYGLPPTKTWSHSACSGPAKSAMVAMLHAAKWLGIVQGEFSGGQGYDNFTTMISPYISGLNEKDIKQVAQCFIFETNQIFAARGGQVPFTSISCTPTVPKILEEIDAIGKGGKVVGKYGDFKDEP</sequence>
<evidence type="ECO:0000313" key="4">
    <source>
        <dbReference type="EMBL" id="GAG96381.1"/>
    </source>
</evidence>
<keyword evidence="2" id="KW-0067">ATP-binding</keyword>
<comment type="caution">
    <text evidence="4">The sequence shown here is derived from an EMBL/GenBank/DDBJ whole genome shotgun (WGS) entry which is preliminary data.</text>
</comment>
<dbReference type="GO" id="GO:0031250">
    <property type="term" value="C:anaerobic ribonucleoside-triphosphate reductase complex"/>
    <property type="evidence" value="ECO:0007669"/>
    <property type="project" value="TreeGrafter"/>
</dbReference>
<feature type="non-terminal residue" evidence="4">
    <location>
        <position position="1"/>
    </location>
</feature>
<protein>
    <recommendedName>
        <fullName evidence="3">ATP-cone domain-containing protein</fullName>
    </recommendedName>
</protein>
<accession>X1DIY9</accession>
<dbReference type="PANTHER" id="PTHR21075">
    <property type="entry name" value="ANAEROBIC RIBONUCLEOSIDE-TRIPHOSPHATE REDUCTASE"/>
    <property type="match status" value="1"/>
</dbReference>
<gene>
    <name evidence="4" type="ORF">S01H4_36949</name>
</gene>